<dbReference type="OrthoDB" id="6181422at2759"/>
<protein>
    <submittedName>
        <fullName evidence="2">RGP1</fullName>
    </submittedName>
</protein>
<dbReference type="Proteomes" id="UP000683360">
    <property type="component" value="Unassembled WGS sequence"/>
</dbReference>
<evidence type="ECO:0000313" key="2">
    <source>
        <dbReference type="EMBL" id="CAG2201950.1"/>
    </source>
</evidence>
<keyword evidence="3" id="KW-1185">Reference proteome</keyword>
<evidence type="ECO:0000313" key="3">
    <source>
        <dbReference type="Proteomes" id="UP000683360"/>
    </source>
</evidence>
<dbReference type="AlphaFoldDB" id="A0A8S3RA29"/>
<sequence>MFWINPKPLKKNDTCAKPQIESTIKSWNNLVLEFSTAAYEYARQCLITILDSSTQYVGMIRHSEETLGAKVDTCIKPIIRQKAYQHVQHMHHSANYQPIQRENRINMPPQPRPAVFNKCSDRQPDNRNKHHNRMNHFTSQTPRFNSEDMHQNYAQVFNNQSSQKCPIVYPSIAQEAQVKTNYINRPSDIPLFASPGDIPCNKYSANITQQEILQQTLSTSNYSPQDDTSASETKQNCPTTLESSTSHQAKPDKSSPPDPNMIRIAQS</sequence>
<feature type="region of interest" description="Disordered" evidence="1">
    <location>
        <begin position="218"/>
        <end position="267"/>
    </location>
</feature>
<proteinExistence type="predicted"/>
<name>A0A8S3RA29_MYTED</name>
<gene>
    <name evidence="2" type="ORF">MEDL_16564</name>
</gene>
<comment type="caution">
    <text evidence="2">The sequence shown here is derived from an EMBL/GenBank/DDBJ whole genome shotgun (WGS) entry which is preliminary data.</text>
</comment>
<organism evidence="2 3">
    <name type="scientific">Mytilus edulis</name>
    <name type="common">Blue mussel</name>
    <dbReference type="NCBI Taxonomy" id="6550"/>
    <lineage>
        <taxon>Eukaryota</taxon>
        <taxon>Metazoa</taxon>
        <taxon>Spiralia</taxon>
        <taxon>Lophotrochozoa</taxon>
        <taxon>Mollusca</taxon>
        <taxon>Bivalvia</taxon>
        <taxon>Autobranchia</taxon>
        <taxon>Pteriomorphia</taxon>
        <taxon>Mytilida</taxon>
        <taxon>Mytiloidea</taxon>
        <taxon>Mytilidae</taxon>
        <taxon>Mytilinae</taxon>
        <taxon>Mytilus</taxon>
    </lineage>
</organism>
<dbReference type="EMBL" id="CAJPWZ010000873">
    <property type="protein sequence ID" value="CAG2201950.1"/>
    <property type="molecule type" value="Genomic_DNA"/>
</dbReference>
<evidence type="ECO:0000256" key="1">
    <source>
        <dbReference type="SAM" id="MobiDB-lite"/>
    </source>
</evidence>
<accession>A0A8S3RA29</accession>
<feature type="compositionally biased region" description="Polar residues" evidence="1">
    <location>
        <begin position="218"/>
        <end position="248"/>
    </location>
</feature>
<reference evidence="2" key="1">
    <citation type="submission" date="2021-03" db="EMBL/GenBank/DDBJ databases">
        <authorList>
            <person name="Bekaert M."/>
        </authorList>
    </citation>
    <scope>NUCLEOTIDE SEQUENCE</scope>
</reference>